<organism evidence="1 2">
    <name type="scientific">Wuchereria bancrofti</name>
    <dbReference type="NCBI Taxonomy" id="6293"/>
    <lineage>
        <taxon>Eukaryota</taxon>
        <taxon>Metazoa</taxon>
        <taxon>Ecdysozoa</taxon>
        <taxon>Nematoda</taxon>
        <taxon>Chromadorea</taxon>
        <taxon>Rhabditida</taxon>
        <taxon>Spirurina</taxon>
        <taxon>Spiruromorpha</taxon>
        <taxon>Filarioidea</taxon>
        <taxon>Onchocercidae</taxon>
        <taxon>Wuchereria</taxon>
    </lineage>
</organism>
<protein>
    <submittedName>
        <fullName evidence="1">Uncharacterized protein</fullName>
    </submittedName>
</protein>
<dbReference type="EMBL" id="ADBV01001748">
    <property type="protein sequence ID" value="EJW84206.1"/>
    <property type="molecule type" value="Genomic_DNA"/>
</dbReference>
<proteinExistence type="predicted"/>
<comment type="caution">
    <text evidence="1">The sequence shown here is derived from an EMBL/GenBank/DDBJ whole genome shotgun (WGS) entry which is preliminary data.</text>
</comment>
<sequence length="112" mass="12807">MESVKRIPNSLIFLISLSSALYKALIAKRHFSDVHSRKSDNDGGKGAKWRTDPSNHIYMYTIWNCYEGNSCHQLMLHNNGRGAKECNKSTPATFQTALPQKYILKEKRESEC</sequence>
<evidence type="ECO:0000313" key="1">
    <source>
        <dbReference type="EMBL" id="EJW84206.1"/>
    </source>
</evidence>
<dbReference type="Proteomes" id="UP000004810">
    <property type="component" value="Unassembled WGS sequence"/>
</dbReference>
<name>J9ENX5_WUCBA</name>
<evidence type="ECO:0000313" key="2">
    <source>
        <dbReference type="Proteomes" id="UP000004810"/>
    </source>
</evidence>
<reference evidence="2" key="1">
    <citation type="submission" date="2012-08" db="EMBL/GenBank/DDBJ databases">
        <title>The Genome Sequence of Wuchereria bancrofti.</title>
        <authorList>
            <person name="Nutman T.B."/>
            <person name="Fink D.L."/>
            <person name="Russ C."/>
            <person name="Young S."/>
            <person name="Zeng Q."/>
            <person name="Koehrsen M."/>
            <person name="Alvarado L."/>
            <person name="Berlin A."/>
            <person name="Chapman S.B."/>
            <person name="Chen Z."/>
            <person name="Freedman E."/>
            <person name="Gellesch M."/>
            <person name="Goldberg J."/>
            <person name="Griggs A."/>
            <person name="Gujja S."/>
            <person name="Heilman E.R."/>
            <person name="Heiman D."/>
            <person name="Hepburn T."/>
            <person name="Howarth C."/>
            <person name="Jen D."/>
            <person name="Larson L."/>
            <person name="Lewis B."/>
            <person name="Mehta T."/>
            <person name="Park D."/>
            <person name="Pearson M."/>
            <person name="Roberts A."/>
            <person name="Saif S."/>
            <person name="Shea T."/>
            <person name="Shenoy N."/>
            <person name="Sisk P."/>
            <person name="Stolte C."/>
            <person name="Sykes S."/>
            <person name="Walk T."/>
            <person name="White J."/>
            <person name="Yandava C."/>
            <person name="Haas B."/>
            <person name="Henn M.R."/>
            <person name="Nusbaum C."/>
            <person name="Birren B."/>
        </authorList>
    </citation>
    <scope>NUCLEOTIDE SEQUENCE [LARGE SCALE GENOMIC DNA]</scope>
    <source>
        <strain evidence="2">NA</strain>
    </source>
</reference>
<gene>
    <name evidence="1" type="ORF">WUBG_04883</name>
</gene>
<accession>J9ENX5</accession>
<dbReference type="AlphaFoldDB" id="J9ENX5"/>